<evidence type="ECO:0000313" key="6">
    <source>
        <dbReference type="EMBL" id="MBB4413058.1"/>
    </source>
</evidence>
<dbReference type="RefSeq" id="WP_183825917.1">
    <property type="nucleotide sequence ID" value="NZ_JACIGW010000004.1"/>
</dbReference>
<dbReference type="Gene3D" id="1.10.10.10">
    <property type="entry name" value="Winged helix-like DNA-binding domain superfamily/Winged helix DNA-binding domain"/>
    <property type="match status" value="2"/>
</dbReference>
<evidence type="ECO:0000313" key="7">
    <source>
        <dbReference type="EMBL" id="MBB4448005.1"/>
    </source>
</evidence>
<dbReference type="SUPFAM" id="SSF48008">
    <property type="entry name" value="GntR ligand-binding domain-like"/>
    <property type="match status" value="1"/>
</dbReference>
<organism evidence="6 9">
    <name type="scientific">Aliirhizobium cellulosilyticum</name>
    <dbReference type="NCBI Taxonomy" id="393664"/>
    <lineage>
        <taxon>Bacteria</taxon>
        <taxon>Pseudomonadati</taxon>
        <taxon>Pseudomonadota</taxon>
        <taxon>Alphaproteobacteria</taxon>
        <taxon>Hyphomicrobiales</taxon>
        <taxon>Rhizobiaceae</taxon>
        <taxon>Aliirhizobium</taxon>
    </lineage>
</organism>
<dbReference type="SMART" id="SM00895">
    <property type="entry name" value="FCD"/>
    <property type="match status" value="1"/>
</dbReference>
<evidence type="ECO:0000256" key="2">
    <source>
        <dbReference type="ARBA" id="ARBA00023125"/>
    </source>
</evidence>
<comment type="caution">
    <text evidence="6">The sequence shown here is derived from an EMBL/GenBank/DDBJ whole genome shotgun (WGS) entry which is preliminary data.</text>
</comment>
<dbReference type="SUPFAM" id="SSF46785">
    <property type="entry name" value="Winged helix' DNA-binding domain"/>
    <property type="match status" value="2"/>
</dbReference>
<dbReference type="Pfam" id="PF07729">
    <property type="entry name" value="FCD"/>
    <property type="match status" value="1"/>
</dbReference>
<dbReference type="EMBL" id="JACIGY010000005">
    <property type="protein sequence ID" value="MBB4413058.1"/>
    <property type="molecule type" value="Genomic_DNA"/>
</dbReference>
<dbReference type="PANTHER" id="PTHR43537:SF51">
    <property type="entry name" value="HTH-TYPE TRANSCRIPTIONAL REGULATOR LGOR-RELATED"/>
    <property type="match status" value="1"/>
</dbReference>
<dbReference type="SMART" id="SM00345">
    <property type="entry name" value="HTH_GNTR"/>
    <property type="match status" value="2"/>
</dbReference>
<dbReference type="GO" id="GO:0003700">
    <property type="term" value="F:DNA-binding transcription factor activity"/>
    <property type="evidence" value="ECO:0007669"/>
    <property type="project" value="InterPro"/>
</dbReference>
<protein>
    <submittedName>
        <fullName evidence="6">DNA-binding GntR family transcriptional regulator</fullName>
    </submittedName>
</protein>
<dbReference type="PROSITE" id="PS50949">
    <property type="entry name" value="HTH_GNTR"/>
    <property type="match status" value="1"/>
</dbReference>
<dbReference type="Gene3D" id="1.20.120.530">
    <property type="entry name" value="GntR ligand-binding domain-like"/>
    <property type="match status" value="1"/>
</dbReference>
<keyword evidence="1" id="KW-0805">Transcription regulation</keyword>
<keyword evidence="2 6" id="KW-0238">DNA-binding</keyword>
<dbReference type="InterPro" id="IPR036388">
    <property type="entry name" value="WH-like_DNA-bd_sf"/>
</dbReference>
<keyword evidence="3" id="KW-0804">Transcription</keyword>
<sequence>MTEGPDDAVSGRSPKLYQRALAVVASEIRSGGWHDAARLNETAIAKRFGISRAPARQALAELEALGLVRKSEGRGYQVVAGAESAGGDPIELASSAGPDDMQLHFLASWELIYRQVELEIVSRTSIANWRINEVALAKSFGVSRTVAREVVARLQQRGIVSKDDAGRWHAPALTARHVNQLYELRWTLEPLALEQAFANLPDDLLPALFTDLRQAIDAGDAVDGAILDAVELQLHGQLLGYCDNAPLMQAISLPQAILVAHHRLYQPKTPPITDEPFLLEHVEVFERLMAGRVADAGAALANHLKISRERAMLRIANAARGLSLPNVAYLERLRDVEFSL</sequence>
<evidence type="ECO:0000313" key="9">
    <source>
        <dbReference type="Proteomes" id="UP000524535"/>
    </source>
</evidence>
<dbReference type="Proteomes" id="UP000524535">
    <property type="component" value="Unassembled WGS sequence"/>
</dbReference>
<accession>A0A7W6TGM0</accession>
<dbReference type="Proteomes" id="UP000576087">
    <property type="component" value="Unassembled WGS sequence"/>
</dbReference>
<evidence type="ECO:0000256" key="3">
    <source>
        <dbReference type="ARBA" id="ARBA00023163"/>
    </source>
</evidence>
<reference evidence="8 9" key="1">
    <citation type="submission" date="2020-08" db="EMBL/GenBank/DDBJ databases">
        <title>Genomic Encyclopedia of Type Strains, Phase IV (KMG-V): Genome sequencing to study the core and pangenomes of soil and plant-associated prokaryotes.</title>
        <authorList>
            <person name="Whitman W."/>
        </authorList>
    </citation>
    <scope>NUCLEOTIDE SEQUENCE [LARGE SCALE GENOMIC DNA]</scope>
    <source>
        <strain evidence="6 9">SEMIA 444</strain>
        <strain evidence="5 8">SEMIA 448</strain>
        <strain evidence="7 10">SEMIA 452</strain>
    </source>
</reference>
<dbReference type="EMBL" id="JACIHM010000005">
    <property type="protein sequence ID" value="MBB4448005.1"/>
    <property type="molecule type" value="Genomic_DNA"/>
</dbReference>
<name>A0A7W6TGM0_9HYPH</name>
<dbReference type="InterPro" id="IPR008920">
    <property type="entry name" value="TF_FadR/GntR_C"/>
</dbReference>
<evidence type="ECO:0000259" key="4">
    <source>
        <dbReference type="PROSITE" id="PS50949"/>
    </source>
</evidence>
<dbReference type="InterPro" id="IPR000524">
    <property type="entry name" value="Tscrpt_reg_HTH_GntR"/>
</dbReference>
<evidence type="ECO:0000256" key="1">
    <source>
        <dbReference type="ARBA" id="ARBA00023015"/>
    </source>
</evidence>
<dbReference type="PANTHER" id="PTHR43537">
    <property type="entry name" value="TRANSCRIPTIONAL REGULATOR, GNTR FAMILY"/>
    <property type="match status" value="1"/>
</dbReference>
<dbReference type="EMBL" id="JACIGW010000004">
    <property type="protein sequence ID" value="MBB4349879.1"/>
    <property type="molecule type" value="Genomic_DNA"/>
</dbReference>
<gene>
    <name evidence="6" type="ORF">GGE31_003584</name>
    <name evidence="5" type="ORF">GGE33_003642</name>
    <name evidence="7" type="ORF">GGE35_003840</name>
</gene>
<dbReference type="GO" id="GO:0003677">
    <property type="term" value="F:DNA binding"/>
    <property type="evidence" value="ECO:0007669"/>
    <property type="project" value="UniProtKB-KW"/>
</dbReference>
<dbReference type="Pfam" id="PF00392">
    <property type="entry name" value="GntR"/>
    <property type="match status" value="1"/>
</dbReference>
<dbReference type="AlphaFoldDB" id="A0A7W6TGM0"/>
<evidence type="ECO:0000313" key="8">
    <source>
        <dbReference type="Proteomes" id="UP000520770"/>
    </source>
</evidence>
<proteinExistence type="predicted"/>
<evidence type="ECO:0000313" key="5">
    <source>
        <dbReference type="EMBL" id="MBB4349879.1"/>
    </source>
</evidence>
<dbReference type="Proteomes" id="UP000520770">
    <property type="component" value="Unassembled WGS sequence"/>
</dbReference>
<keyword evidence="9" id="KW-1185">Reference proteome</keyword>
<evidence type="ECO:0000313" key="10">
    <source>
        <dbReference type="Proteomes" id="UP000576087"/>
    </source>
</evidence>
<dbReference type="InterPro" id="IPR011711">
    <property type="entry name" value="GntR_C"/>
</dbReference>
<dbReference type="InterPro" id="IPR036390">
    <property type="entry name" value="WH_DNA-bd_sf"/>
</dbReference>
<feature type="domain" description="HTH gntR-type" evidence="4">
    <location>
        <begin position="14"/>
        <end position="81"/>
    </location>
</feature>